<feature type="compositionally biased region" description="Basic and acidic residues" evidence="1">
    <location>
        <begin position="784"/>
        <end position="793"/>
    </location>
</feature>
<name>A0A8H4NRC3_9HYPO</name>
<feature type="region of interest" description="Disordered" evidence="1">
    <location>
        <begin position="151"/>
        <end position="188"/>
    </location>
</feature>
<evidence type="ECO:0000313" key="3">
    <source>
        <dbReference type="Proteomes" id="UP000536711"/>
    </source>
</evidence>
<feature type="compositionally biased region" description="Acidic residues" evidence="1">
    <location>
        <begin position="168"/>
        <end position="182"/>
    </location>
</feature>
<accession>A0A8H4NRC3</accession>
<feature type="compositionally biased region" description="Polar residues" evidence="1">
    <location>
        <begin position="109"/>
        <end position="120"/>
    </location>
</feature>
<comment type="caution">
    <text evidence="2">The sequence shown here is derived from an EMBL/GenBank/DDBJ whole genome shotgun (WGS) entry which is preliminary data.</text>
</comment>
<reference evidence="2 3" key="1">
    <citation type="submission" date="2020-01" db="EMBL/GenBank/DDBJ databases">
        <title>Identification and distribution of gene clusters putatively required for synthesis of sphingolipid metabolism inhibitors in phylogenetically diverse species of the filamentous fungus Fusarium.</title>
        <authorList>
            <person name="Kim H.-S."/>
            <person name="Busman M."/>
            <person name="Brown D.W."/>
            <person name="Divon H."/>
            <person name="Uhlig S."/>
            <person name="Proctor R.H."/>
        </authorList>
    </citation>
    <scope>NUCLEOTIDE SEQUENCE [LARGE SCALE GENOMIC DNA]</scope>
    <source>
        <strain evidence="2 3">NRRL 13308</strain>
    </source>
</reference>
<feature type="region of interest" description="Disordered" evidence="1">
    <location>
        <begin position="251"/>
        <end position="275"/>
    </location>
</feature>
<protein>
    <submittedName>
        <fullName evidence="2">Uncharacterized protein</fullName>
    </submittedName>
</protein>
<evidence type="ECO:0000256" key="1">
    <source>
        <dbReference type="SAM" id="MobiDB-lite"/>
    </source>
</evidence>
<feature type="compositionally biased region" description="Basic and acidic residues" evidence="1">
    <location>
        <begin position="151"/>
        <end position="164"/>
    </location>
</feature>
<organism evidence="2 3">
    <name type="scientific">Fusarium acutatum</name>
    <dbReference type="NCBI Taxonomy" id="78861"/>
    <lineage>
        <taxon>Eukaryota</taxon>
        <taxon>Fungi</taxon>
        <taxon>Dikarya</taxon>
        <taxon>Ascomycota</taxon>
        <taxon>Pezizomycotina</taxon>
        <taxon>Sordariomycetes</taxon>
        <taxon>Hypocreomycetidae</taxon>
        <taxon>Hypocreales</taxon>
        <taxon>Nectriaceae</taxon>
        <taxon>Fusarium</taxon>
        <taxon>Fusarium fujikuroi species complex</taxon>
    </lineage>
</organism>
<dbReference type="OrthoDB" id="2992173at2759"/>
<sequence length="793" mass="89065">MDNVFIPLKLNAFIFNKEVCDNGHTSGKWESKAKIAPITQPNYSLLRRDGDYLAADVLPQADGVKTRAQASDLLYNCNYLRTDGGDRFFLTGSGGGDSDKMPNLKNPGLNDQLSRLNNAQRGEKKNDRRFELVDPIKTRIENLQAKEKVLEGQVEDIKKEKNPPSEDPSLEDPEDLESELGDDDKANPFKAGVFPTFYQPRDPTLRSKGLILLIGILCSTRPRFIRRKMPHALWKSVKNLLQEFVLLKSRHPPLPPAPDDPECPPKDPKEDTFGTKPPKPVLAQEPLFHDGLGLDPVGNTPAWRDLWNDTQPWFPLFIEWEIEYSHVDMEHWELTRKRPFYSCHETVDYGIKYNVELAKVYAGETDHDTRRISGRILILPQSTFSLKAKLEQLFASTPPTEKDMEQCHRTRLLALLKKLDFLSAPLSGIGANMLTTEAGSHIRPAVKDPTSPDLHFMPNAARPDDGFTEVIMPLIRDQTGLTPYSSSHLRHSDRHSALKTVSHGQFKFTKIDIVDKFGQAIHAIDPTPAPAEKQPPVWPCISKWFAPQSLGPRDPGTNIGPPNVIRPSIAEPLSEYIQMPPQINQPSRLNSLFVIPGAGSHKKIAKRDDNRGVHESLEPKEPAEPLWQAANEWDQPIGVGLSSTTSIVGCNSFFPDGTFYREVRLRAGPEDKMSFDPSQEPLRLPFQKSDDPRKILGWDMQQLSRLVETLARSTPYLGKFIDMVQRASSAKTPAPSGYAEFRSALTGRPLALTYMAWSLELAGPEWNSQMDGDPAPSRTLLPPRIEDRDPPQQ</sequence>
<dbReference type="AlphaFoldDB" id="A0A8H4NRC3"/>
<proteinExistence type="predicted"/>
<feature type="compositionally biased region" description="Basic and acidic residues" evidence="1">
    <location>
        <begin position="263"/>
        <end position="273"/>
    </location>
</feature>
<keyword evidence="3" id="KW-1185">Reference proteome</keyword>
<dbReference type="EMBL" id="JAADJF010000058">
    <property type="protein sequence ID" value="KAF4441406.1"/>
    <property type="molecule type" value="Genomic_DNA"/>
</dbReference>
<gene>
    <name evidence="2" type="ORF">FACUT_2714</name>
</gene>
<evidence type="ECO:0000313" key="2">
    <source>
        <dbReference type="EMBL" id="KAF4441406.1"/>
    </source>
</evidence>
<feature type="region of interest" description="Disordered" evidence="1">
    <location>
        <begin position="766"/>
        <end position="793"/>
    </location>
</feature>
<dbReference type="Proteomes" id="UP000536711">
    <property type="component" value="Unassembled WGS sequence"/>
</dbReference>
<feature type="region of interest" description="Disordered" evidence="1">
    <location>
        <begin position="91"/>
        <end position="129"/>
    </location>
</feature>